<reference evidence="1 2" key="1">
    <citation type="submission" date="2019-07" db="EMBL/GenBank/DDBJ databases">
        <title>Whole genome shotgun sequence of Clostridium butyricum NBRC 3858.</title>
        <authorList>
            <person name="Hosoyama A."/>
            <person name="Uohara A."/>
            <person name="Ohji S."/>
            <person name="Ichikawa N."/>
        </authorList>
    </citation>
    <scope>NUCLEOTIDE SEQUENCE [LARGE SCALE GENOMIC DNA]</scope>
    <source>
        <strain evidence="1 2">NBRC 3858</strain>
    </source>
</reference>
<name>A0A512TPG5_CLOBU</name>
<gene>
    <name evidence="1" type="ORF">CBU02nite_26330</name>
</gene>
<comment type="caution">
    <text evidence="1">The sequence shown here is derived from an EMBL/GenBank/DDBJ whole genome shotgun (WGS) entry which is preliminary data.</text>
</comment>
<accession>A0A512TPG5</accession>
<protein>
    <submittedName>
        <fullName evidence="1">Uncharacterized protein</fullName>
    </submittedName>
</protein>
<sequence length="55" mass="6364">MKVGLIRCMQTEDMCPDVHTFLSPALIYDVCKQRICVLEQQILKSLKKKSVHSKE</sequence>
<dbReference type="EMBL" id="BKBC01000040">
    <property type="protein sequence ID" value="GEQ22127.1"/>
    <property type="molecule type" value="Genomic_DNA"/>
</dbReference>
<organism evidence="1 2">
    <name type="scientific">Clostridium butyricum</name>
    <dbReference type="NCBI Taxonomy" id="1492"/>
    <lineage>
        <taxon>Bacteria</taxon>
        <taxon>Bacillati</taxon>
        <taxon>Bacillota</taxon>
        <taxon>Clostridia</taxon>
        <taxon>Eubacteriales</taxon>
        <taxon>Clostridiaceae</taxon>
        <taxon>Clostridium</taxon>
    </lineage>
</organism>
<dbReference type="AlphaFoldDB" id="A0A512TPG5"/>
<dbReference type="Proteomes" id="UP000321089">
    <property type="component" value="Unassembled WGS sequence"/>
</dbReference>
<evidence type="ECO:0000313" key="1">
    <source>
        <dbReference type="EMBL" id="GEQ22127.1"/>
    </source>
</evidence>
<evidence type="ECO:0000313" key="2">
    <source>
        <dbReference type="Proteomes" id="UP000321089"/>
    </source>
</evidence>
<proteinExistence type="predicted"/>